<evidence type="ECO:0000256" key="1">
    <source>
        <dbReference type="SAM" id="MobiDB-lite"/>
    </source>
</evidence>
<comment type="caution">
    <text evidence="2">The sequence shown here is derived from an EMBL/GenBank/DDBJ whole genome shotgun (WGS) entry which is preliminary data.</text>
</comment>
<proteinExistence type="predicted"/>
<dbReference type="Proteomes" id="UP000288805">
    <property type="component" value="Unassembled WGS sequence"/>
</dbReference>
<evidence type="ECO:0000313" key="3">
    <source>
        <dbReference type="Proteomes" id="UP000288805"/>
    </source>
</evidence>
<protein>
    <submittedName>
        <fullName evidence="2">Uncharacterized protein</fullName>
    </submittedName>
</protein>
<evidence type="ECO:0000313" key="2">
    <source>
        <dbReference type="EMBL" id="RVX16444.1"/>
    </source>
</evidence>
<accession>A0A438K5G8</accession>
<dbReference type="EMBL" id="QGNW01000015">
    <property type="protein sequence ID" value="RVX16444.1"/>
    <property type="molecule type" value="Genomic_DNA"/>
</dbReference>
<dbReference type="AlphaFoldDB" id="A0A438K5G8"/>
<sequence length="199" mass="22162">MTEEKKTRTVLSPRKPRSNPTARNSPSISLHALVSKRHRVVRYVASITAIALRKMLPPGSMTALASVSASAWIPEDDLLLKNAVEVPSFFFLCLFDYVEIRASCSLLDAEDFHRLRLGGSVDSTRKSFVNQLGQAHLDENFSRFESHRMLLVLANEFELRYHDFDAAVMLVCEIPVAGASLEALAKVQCNSLADLQSKN</sequence>
<gene>
    <name evidence="2" type="ORF">CK203_006114</name>
</gene>
<feature type="region of interest" description="Disordered" evidence="1">
    <location>
        <begin position="1"/>
        <end position="26"/>
    </location>
</feature>
<reference evidence="2 3" key="1">
    <citation type="journal article" date="2018" name="PLoS Genet.">
        <title>Population sequencing reveals clonal diversity and ancestral inbreeding in the grapevine cultivar Chardonnay.</title>
        <authorList>
            <person name="Roach M.J."/>
            <person name="Johnson D.L."/>
            <person name="Bohlmann J."/>
            <person name="van Vuuren H.J."/>
            <person name="Jones S.J."/>
            <person name="Pretorius I.S."/>
            <person name="Schmidt S.A."/>
            <person name="Borneman A.R."/>
        </authorList>
    </citation>
    <scope>NUCLEOTIDE SEQUENCE [LARGE SCALE GENOMIC DNA]</scope>
    <source>
        <strain evidence="3">cv. Chardonnay</strain>
        <tissue evidence="2">Leaf</tissue>
    </source>
</reference>
<name>A0A438K5G8_VITVI</name>
<organism evidence="2 3">
    <name type="scientific">Vitis vinifera</name>
    <name type="common">Grape</name>
    <dbReference type="NCBI Taxonomy" id="29760"/>
    <lineage>
        <taxon>Eukaryota</taxon>
        <taxon>Viridiplantae</taxon>
        <taxon>Streptophyta</taxon>
        <taxon>Embryophyta</taxon>
        <taxon>Tracheophyta</taxon>
        <taxon>Spermatophyta</taxon>
        <taxon>Magnoliopsida</taxon>
        <taxon>eudicotyledons</taxon>
        <taxon>Gunneridae</taxon>
        <taxon>Pentapetalae</taxon>
        <taxon>rosids</taxon>
        <taxon>Vitales</taxon>
        <taxon>Vitaceae</taxon>
        <taxon>Viteae</taxon>
        <taxon>Vitis</taxon>
    </lineage>
</organism>